<dbReference type="GO" id="GO:0005802">
    <property type="term" value="C:trans-Golgi network"/>
    <property type="evidence" value="ECO:0007669"/>
    <property type="project" value="InterPro"/>
</dbReference>
<proteinExistence type="predicted"/>
<evidence type="ECO:0000256" key="11">
    <source>
        <dbReference type="SAM" id="Coils"/>
    </source>
</evidence>
<feature type="coiled-coil region" evidence="11">
    <location>
        <begin position="326"/>
        <end position="360"/>
    </location>
</feature>
<feature type="compositionally biased region" description="Pro residues" evidence="12">
    <location>
        <begin position="35"/>
        <end position="49"/>
    </location>
</feature>
<dbReference type="Ensembl" id="ENSCLMT00005035917.1">
    <property type="protein sequence ID" value="ENSCLMP00005034503.1"/>
    <property type="gene ID" value="ENSCLMG00005016316.1"/>
</dbReference>
<evidence type="ECO:0000256" key="1">
    <source>
        <dbReference type="ARBA" id="ARBA00004172"/>
    </source>
</evidence>
<keyword evidence="6" id="KW-0333">Golgi apparatus</keyword>
<evidence type="ECO:0000313" key="13">
    <source>
        <dbReference type="Ensembl" id="ENSCLMP00005034503.1"/>
    </source>
</evidence>
<evidence type="ECO:0000256" key="6">
    <source>
        <dbReference type="ARBA" id="ARBA00023034"/>
    </source>
</evidence>
<protein>
    <recommendedName>
        <fullName evidence="9">LisH domain and HEAT repeat-containing protein KIAA1468</fullName>
    </recommendedName>
</protein>
<dbReference type="FunFam" id="1.25.10.10:FF:000080">
    <property type="entry name" value="lisH domain and HEAT repeat-containing protein KIAA1468 homolog"/>
    <property type="match status" value="1"/>
</dbReference>
<feature type="compositionally biased region" description="Polar residues" evidence="12">
    <location>
        <begin position="127"/>
        <end position="137"/>
    </location>
</feature>
<dbReference type="PANTHER" id="PTHR32059:SF0">
    <property type="entry name" value="RAB11-BINDING PROTEIN RELCH"/>
    <property type="match status" value="1"/>
</dbReference>
<keyword evidence="3" id="KW-0813">Transport</keyword>
<dbReference type="GeneTree" id="ENSGT00390000004385"/>
<evidence type="ECO:0000256" key="12">
    <source>
        <dbReference type="SAM" id="MobiDB-lite"/>
    </source>
</evidence>
<dbReference type="InterPro" id="IPR021133">
    <property type="entry name" value="HEAT_type_2"/>
</dbReference>
<feature type="coiled-coil region" evidence="11">
    <location>
        <begin position="180"/>
        <end position="207"/>
    </location>
</feature>
<dbReference type="AlphaFoldDB" id="A0A8C3A1C5"/>
<evidence type="ECO:0000256" key="5">
    <source>
        <dbReference type="ARBA" id="ARBA00022753"/>
    </source>
</evidence>
<dbReference type="PROSITE" id="PS50896">
    <property type="entry name" value="LISH"/>
    <property type="match status" value="1"/>
</dbReference>
<dbReference type="InterPro" id="IPR011989">
    <property type="entry name" value="ARM-like"/>
</dbReference>
<keyword evidence="7 11" id="KW-0175">Coiled coil</keyword>
<evidence type="ECO:0000256" key="4">
    <source>
        <dbReference type="ARBA" id="ARBA00022737"/>
    </source>
</evidence>
<evidence type="ECO:0000256" key="10">
    <source>
        <dbReference type="PROSITE-ProRule" id="PRU00103"/>
    </source>
</evidence>
<dbReference type="PROSITE" id="PS50077">
    <property type="entry name" value="HEAT_REPEAT"/>
    <property type="match status" value="1"/>
</dbReference>
<dbReference type="PANTHER" id="PTHR32059">
    <property type="entry name" value="RAB11-BINDING PROTEIN RELCH"/>
    <property type="match status" value="1"/>
</dbReference>
<keyword evidence="14" id="KW-1185">Reference proteome</keyword>
<keyword evidence="4" id="KW-0677">Repeat</keyword>
<accession>A0A8C3A1C5</accession>
<feature type="region of interest" description="Disordered" evidence="12">
    <location>
        <begin position="125"/>
        <end position="156"/>
    </location>
</feature>
<evidence type="ECO:0000256" key="8">
    <source>
        <dbReference type="ARBA" id="ARBA00023055"/>
    </source>
</evidence>
<dbReference type="SUPFAM" id="SSF48371">
    <property type="entry name" value="ARM repeat"/>
    <property type="match status" value="1"/>
</dbReference>
<dbReference type="Gene3D" id="1.25.10.10">
    <property type="entry name" value="Leucine-rich Repeat Variant"/>
    <property type="match status" value="2"/>
</dbReference>
<feature type="compositionally biased region" description="Polar residues" evidence="12">
    <location>
        <begin position="55"/>
        <end position="64"/>
    </location>
</feature>
<dbReference type="GO" id="GO:0032367">
    <property type="term" value="P:intracellular cholesterol transport"/>
    <property type="evidence" value="ECO:0007669"/>
    <property type="project" value="InterPro"/>
</dbReference>
<evidence type="ECO:0000256" key="9">
    <source>
        <dbReference type="ARBA" id="ARBA00084053"/>
    </source>
</evidence>
<feature type="repeat" description="HEAT" evidence="10">
    <location>
        <begin position="888"/>
        <end position="926"/>
    </location>
</feature>
<organism evidence="13 14">
    <name type="scientific">Cyclopterus lumpus</name>
    <name type="common">Lumpsucker</name>
    <dbReference type="NCBI Taxonomy" id="8103"/>
    <lineage>
        <taxon>Eukaryota</taxon>
        <taxon>Metazoa</taxon>
        <taxon>Chordata</taxon>
        <taxon>Craniata</taxon>
        <taxon>Vertebrata</taxon>
        <taxon>Euteleostomi</taxon>
        <taxon>Actinopterygii</taxon>
        <taxon>Neopterygii</taxon>
        <taxon>Teleostei</taxon>
        <taxon>Neoteleostei</taxon>
        <taxon>Acanthomorphata</taxon>
        <taxon>Eupercaria</taxon>
        <taxon>Perciformes</taxon>
        <taxon>Cottioidei</taxon>
        <taxon>Cottales</taxon>
        <taxon>Cyclopteridae</taxon>
        <taxon>Cyclopterus</taxon>
    </lineage>
</organism>
<dbReference type="Proteomes" id="UP000694565">
    <property type="component" value="Unplaced"/>
</dbReference>
<dbReference type="InterPro" id="IPR006594">
    <property type="entry name" value="LisH"/>
</dbReference>
<name>A0A8C3A1C5_CYCLU</name>
<evidence type="ECO:0000256" key="2">
    <source>
        <dbReference type="ARBA" id="ARBA00004601"/>
    </source>
</evidence>
<reference evidence="13" key="2">
    <citation type="submission" date="2025-09" db="UniProtKB">
        <authorList>
            <consortium name="Ensembl"/>
        </authorList>
    </citation>
    <scope>IDENTIFICATION</scope>
</reference>
<sequence length="1085" mass="120923">MASVNPFNLSDSEEEAERRPNETVDTARSPSVGAPGPPPGNPFSPPADAEPPTLLLSSNRTSPSGGEGSVSIAAISAMAGATETRISVDGIAAQLLRDQYLLTALEFHTELLEAGRELPRLRDYFSNPGNFERQSGTPPAKDQVLGPGGPLNRAGSISTLDSLDFARYSDDGNRESDERVAVLEFELRKAKETIQALRANLTHAAESEVPSQERKNYKSSLEIQEPIRPLEKRALNFLVNEYLLKNEYKLSSITFSDENDDQDFELWDDVGLNIPKPPDLLQLYRNCGTPLPSPRDTVDVSVGVDFGDLPGNCIAQDPPKKPDLSHQQQTEVVQELEYQISLLNNEKQSLAEQIKKLQRCVCVCVCVKLSPAFQQALLSFCRMCSDSRLGAEVSRIADSEESVMLMLGRCLPHIVPNVLLAKREELIPLILCTACLHPEPKERDKLLHILFNLIKRPDDEQRQMILTGCVAFARHVGPTRVEAELLPQCWEQINHKYPERRLLVAESCGALAPYLPKEIRSSLVLSMLQQMLAEDKADMVREAVVKSLSIIMGYIDDPDKYSQGFELMLLSLGDPSERVVSAVHQVFIPAFAAWTTELGTLQTALIPSLLARIEKLLMQGEHVLDEYKLHVFLSALQSLIPPLFAVVLQNAPFTSRAKLTGDISAIEVTRFPRPASPLQDVATIIGSREMLSALLLLYDYQLEHEGTTGWDSLLWVVNQLLPQLIEIVGRINVTSSSCVHEFSRFFWRLCRTFGKIFTNTKVKPQFQEILRLSEENVDTSDGNDILTKATVPIYATGVLTCYNQDEDRKLLVGFLEDVMTTLSLSHAPLDSLKASFVELGANPVYHELLLTVLWYGVVHTSALVRCTAARMFELLVKGVNETLVAQRVVPALITLSSDPEISVRISTIPAFGTIMETVTQKELLERVKMQLASFLEDPQYQDQHSLHMEIIRTFGRVGPNAEPRFRDEFVLPHLHKLALANNSQTAESKRIDVATQLFEAYSALSCCFISEEVMVNHFLPGLRCLRADMEQLSPEHEVILSSMIKDPIHTITTSEMIYAKTKFLSKMGQLTTSGAMLANVFQRKK</sequence>
<evidence type="ECO:0000256" key="3">
    <source>
        <dbReference type="ARBA" id="ARBA00022448"/>
    </source>
</evidence>
<dbReference type="InterPro" id="IPR040362">
    <property type="entry name" value="RELCH"/>
</dbReference>
<evidence type="ECO:0000256" key="7">
    <source>
        <dbReference type="ARBA" id="ARBA00023054"/>
    </source>
</evidence>
<dbReference type="GO" id="GO:0055037">
    <property type="term" value="C:recycling endosome"/>
    <property type="evidence" value="ECO:0007669"/>
    <property type="project" value="UniProtKB-SubCell"/>
</dbReference>
<dbReference type="FunFam" id="1.25.10.10:FF:000218">
    <property type="entry name" value="lisH domain and HEAT repeat-containing protein KIAA1468 homolog isoform X1"/>
    <property type="match status" value="1"/>
</dbReference>
<evidence type="ECO:0000313" key="14">
    <source>
        <dbReference type="Proteomes" id="UP000694565"/>
    </source>
</evidence>
<dbReference type="InterPro" id="IPR016024">
    <property type="entry name" value="ARM-type_fold"/>
</dbReference>
<reference evidence="13" key="1">
    <citation type="submission" date="2025-08" db="UniProtKB">
        <authorList>
            <consortium name="Ensembl"/>
        </authorList>
    </citation>
    <scope>IDENTIFICATION</scope>
</reference>
<comment type="subcellular location">
    <subcellularLocation>
        <location evidence="2">Golgi apparatus</location>
        <location evidence="2">trans-Golgi network</location>
    </subcellularLocation>
    <subcellularLocation>
        <location evidence="1">Recycling endosome</location>
    </subcellularLocation>
</comment>
<keyword evidence="5" id="KW-0967">Endosome</keyword>
<feature type="compositionally biased region" description="Polar residues" evidence="12">
    <location>
        <begin position="1"/>
        <end position="10"/>
    </location>
</feature>
<keyword evidence="8" id="KW-0445">Lipid transport</keyword>
<feature type="region of interest" description="Disordered" evidence="12">
    <location>
        <begin position="1"/>
        <end position="68"/>
    </location>
</feature>